<feature type="transmembrane region" description="Helical" evidence="9">
    <location>
        <begin position="370"/>
        <end position="388"/>
    </location>
</feature>
<feature type="transmembrane region" description="Helical" evidence="9">
    <location>
        <begin position="34"/>
        <end position="53"/>
    </location>
</feature>
<dbReference type="InterPro" id="IPR000060">
    <property type="entry name" value="BCCT_transptr"/>
</dbReference>
<dbReference type="NCBIfam" id="TIGR00842">
    <property type="entry name" value="bcct"/>
    <property type="match status" value="1"/>
</dbReference>
<dbReference type="GO" id="GO:0005886">
    <property type="term" value="C:plasma membrane"/>
    <property type="evidence" value="ECO:0007669"/>
    <property type="project" value="UniProtKB-SubCell"/>
</dbReference>
<feature type="transmembrane region" description="Helical" evidence="9">
    <location>
        <begin position="285"/>
        <end position="305"/>
    </location>
</feature>
<evidence type="ECO:0000256" key="1">
    <source>
        <dbReference type="ARBA" id="ARBA00004651"/>
    </source>
</evidence>
<keyword evidence="11" id="KW-1185">Reference proteome</keyword>
<feature type="transmembrane region" description="Helical" evidence="9">
    <location>
        <begin position="427"/>
        <end position="447"/>
    </location>
</feature>
<feature type="transmembrane region" description="Helical" evidence="9">
    <location>
        <begin position="341"/>
        <end position="358"/>
    </location>
</feature>
<feature type="transmembrane region" description="Helical" evidence="9">
    <location>
        <begin position="113"/>
        <end position="133"/>
    </location>
</feature>
<dbReference type="AlphaFoldDB" id="S5SWJ6"/>
<feature type="transmembrane region" description="Helical" evidence="9">
    <location>
        <begin position="249"/>
        <end position="273"/>
    </location>
</feature>
<dbReference type="Proteomes" id="UP000015388">
    <property type="component" value="Chromosome"/>
</dbReference>
<dbReference type="GO" id="GO:0022857">
    <property type="term" value="F:transmembrane transporter activity"/>
    <property type="evidence" value="ECO:0007669"/>
    <property type="project" value="InterPro"/>
</dbReference>
<dbReference type="PANTHER" id="PTHR30047:SF7">
    <property type="entry name" value="HIGH-AFFINITY CHOLINE TRANSPORT PROTEIN"/>
    <property type="match status" value="1"/>
</dbReference>
<evidence type="ECO:0000313" key="11">
    <source>
        <dbReference type="Proteomes" id="UP000015388"/>
    </source>
</evidence>
<evidence type="ECO:0000313" key="10">
    <source>
        <dbReference type="EMBL" id="AGS35442.1"/>
    </source>
</evidence>
<feature type="compositionally biased region" description="Basic and acidic residues" evidence="8">
    <location>
        <begin position="537"/>
        <end position="552"/>
    </location>
</feature>
<dbReference type="PATRIC" id="fig|1224163.3.peg.1986"/>
<evidence type="ECO:0000256" key="9">
    <source>
        <dbReference type="SAM" id="Phobius"/>
    </source>
</evidence>
<gene>
    <name evidence="10" type="ORF">B841_09850</name>
</gene>
<sequence>MSSETPPLTSEPRSKEEYEQKPKKPFLGLQSDPAITLGAVGFIVIFVVGAILAGESAQNFFATVADGLNTNLAWLYIGGVSAIFLFLIAIFISRFGTLRLGDDDEKPRYPLHIWFGMLFAAGMGATLMFWGAAEPLHHSYNPPQGDMASMSDAAVTQGFGYAFYHLATHMWVVFTMPGLALGYFIYKRKLPPRISSVFAPILGGHIYKWPGKFIDALSIIGTTFGIAVSVGLGVLQINAGLNIIWDVPLAGWVELLVIMFITAVACISVASGLDRGIKILSNINIGMAVALLAFILLTGPTLTLLNQTVESFGIYASTLPELMFWVDASNSNPGWLGSWTVFYWAWTICWSPFVGMFIARISRGRTVREFIGGVLALPSIFTVVWISIMGRTGIEIERNDPGSMTGPVVDDGQTEAALFTLLDNLPLTAIVAPIAILIIIVFFITSMDSAGLVMDMFTTGEEAKTPTYYRVTWVIGIGAVTAAMLIISPETGIATLQEVAIIMGLPFLIMQFIMMFSLIKGMSDDAAAARRIRTRQWEKTDSPEKLEEHDARPAPGYDEDGDPLPEPVLEYDEDGNLVIPGDVVIGGEIVNRDEAGNVTRDLRVVEQVRPRAWDED</sequence>
<keyword evidence="3" id="KW-0813">Transport</keyword>
<evidence type="ECO:0000256" key="8">
    <source>
        <dbReference type="SAM" id="MobiDB-lite"/>
    </source>
</evidence>
<dbReference type="EMBL" id="CP003924">
    <property type="protein sequence ID" value="AGS35442.1"/>
    <property type="molecule type" value="Genomic_DNA"/>
</dbReference>
<proteinExistence type="inferred from homology"/>
<accession>S5SWJ6</accession>
<evidence type="ECO:0000256" key="6">
    <source>
        <dbReference type="ARBA" id="ARBA00022989"/>
    </source>
</evidence>
<reference evidence="10 11" key="1">
    <citation type="submission" date="2012-11" db="EMBL/GenBank/DDBJ databases">
        <title>The complete genome sequence of Corynebacterium maris Coryn-1 (=DSM 45190).</title>
        <authorList>
            <person name="Schaffert L."/>
            <person name="Albersmeier A."/>
            <person name="Kalinowski J."/>
            <person name="Ruckert C."/>
        </authorList>
    </citation>
    <scope>NUCLEOTIDE SEQUENCE [LARGE SCALE GENOMIC DNA]</scope>
    <source>
        <strain evidence="11">Coryn-1</strain>
    </source>
</reference>
<dbReference type="KEGG" id="cmd:B841_09850"/>
<comment type="subcellular location">
    <subcellularLocation>
        <location evidence="1">Cell membrane</location>
        <topology evidence="1">Multi-pass membrane protein</topology>
    </subcellularLocation>
</comment>
<dbReference type="OrthoDB" id="9775735at2"/>
<feature type="region of interest" description="Disordered" evidence="8">
    <location>
        <begin position="537"/>
        <end position="571"/>
    </location>
</feature>
<feature type="transmembrane region" description="Helical" evidence="9">
    <location>
        <begin position="216"/>
        <end position="237"/>
    </location>
</feature>
<dbReference type="Pfam" id="PF02028">
    <property type="entry name" value="BCCT"/>
    <property type="match status" value="1"/>
</dbReference>
<evidence type="ECO:0000256" key="3">
    <source>
        <dbReference type="ARBA" id="ARBA00022448"/>
    </source>
</evidence>
<feature type="region of interest" description="Disordered" evidence="8">
    <location>
        <begin position="1"/>
        <end position="22"/>
    </location>
</feature>
<dbReference type="RefSeq" id="WP_020935375.1">
    <property type="nucleotide sequence ID" value="NC_021915.1"/>
</dbReference>
<feature type="transmembrane region" description="Helical" evidence="9">
    <location>
        <begin position="162"/>
        <end position="186"/>
    </location>
</feature>
<dbReference type="PANTHER" id="PTHR30047">
    <property type="entry name" value="HIGH-AFFINITY CHOLINE TRANSPORT PROTEIN-RELATED"/>
    <property type="match status" value="1"/>
</dbReference>
<keyword evidence="5 9" id="KW-0812">Transmembrane</keyword>
<name>S5SWJ6_9CORY</name>
<evidence type="ECO:0000256" key="4">
    <source>
        <dbReference type="ARBA" id="ARBA00022475"/>
    </source>
</evidence>
<organism evidence="10 11">
    <name type="scientific">Corynebacterium maris DSM 45190</name>
    <dbReference type="NCBI Taxonomy" id="1224163"/>
    <lineage>
        <taxon>Bacteria</taxon>
        <taxon>Bacillati</taxon>
        <taxon>Actinomycetota</taxon>
        <taxon>Actinomycetes</taxon>
        <taxon>Mycobacteriales</taxon>
        <taxon>Corynebacteriaceae</taxon>
        <taxon>Corynebacterium</taxon>
    </lineage>
</organism>
<feature type="compositionally biased region" description="Basic and acidic residues" evidence="8">
    <location>
        <begin position="12"/>
        <end position="22"/>
    </location>
</feature>
<keyword evidence="7 9" id="KW-0472">Membrane</keyword>
<evidence type="ECO:0000256" key="5">
    <source>
        <dbReference type="ARBA" id="ARBA00022692"/>
    </source>
</evidence>
<dbReference type="eggNOG" id="COG1292">
    <property type="taxonomic scope" value="Bacteria"/>
</dbReference>
<evidence type="ECO:0000256" key="7">
    <source>
        <dbReference type="ARBA" id="ARBA00023136"/>
    </source>
</evidence>
<feature type="transmembrane region" description="Helical" evidence="9">
    <location>
        <begin position="468"/>
        <end position="487"/>
    </location>
</feature>
<keyword evidence="6 9" id="KW-1133">Transmembrane helix</keyword>
<feature type="transmembrane region" description="Helical" evidence="9">
    <location>
        <begin position="499"/>
        <end position="519"/>
    </location>
</feature>
<protein>
    <submittedName>
        <fullName evidence="10">Ectoine/proline/glycine betaine carrier EctP</fullName>
    </submittedName>
</protein>
<evidence type="ECO:0000256" key="2">
    <source>
        <dbReference type="ARBA" id="ARBA00005658"/>
    </source>
</evidence>
<comment type="similarity">
    <text evidence="2">Belongs to the BCCT transporter (TC 2.A.15) family.</text>
</comment>
<dbReference type="HOGENOM" id="CLU_010118_4_1_11"/>
<keyword evidence="4" id="KW-1003">Cell membrane</keyword>
<feature type="compositionally biased region" description="Acidic residues" evidence="8">
    <location>
        <begin position="557"/>
        <end position="571"/>
    </location>
</feature>
<feature type="transmembrane region" description="Helical" evidence="9">
    <location>
        <begin position="73"/>
        <end position="92"/>
    </location>
</feature>